<dbReference type="InterPro" id="IPR037138">
    <property type="entry name" value="His_deacetylse_dom_sf"/>
</dbReference>
<proteinExistence type="inferred from homology"/>
<evidence type="ECO:0000313" key="4">
    <source>
        <dbReference type="Proteomes" id="UP001198571"/>
    </source>
</evidence>
<protein>
    <submittedName>
        <fullName evidence="3">Histone deacetylase family protein</fullName>
    </submittedName>
</protein>
<dbReference type="InterPro" id="IPR000286">
    <property type="entry name" value="HDACs"/>
</dbReference>
<dbReference type="Gene3D" id="3.40.800.20">
    <property type="entry name" value="Histone deacetylase domain"/>
    <property type="match status" value="1"/>
</dbReference>
<dbReference type="Pfam" id="PF00850">
    <property type="entry name" value="Hist_deacetyl"/>
    <property type="match status" value="1"/>
</dbReference>
<dbReference type="CDD" id="cd11599">
    <property type="entry name" value="HDAC_classII_2"/>
    <property type="match status" value="1"/>
</dbReference>
<accession>A0ABS8CHG4</accession>
<dbReference type="PRINTS" id="PR01270">
    <property type="entry name" value="HDASUPER"/>
</dbReference>
<dbReference type="EMBL" id="JACDXX010000002">
    <property type="protein sequence ID" value="MCB5408832.1"/>
    <property type="molecule type" value="Genomic_DNA"/>
</dbReference>
<name>A0ABS8CHG4_9RHOB</name>
<keyword evidence="4" id="KW-1185">Reference proteome</keyword>
<dbReference type="InterPro" id="IPR023801">
    <property type="entry name" value="His_deacetylse_dom"/>
</dbReference>
<evidence type="ECO:0000259" key="2">
    <source>
        <dbReference type="Pfam" id="PF00850"/>
    </source>
</evidence>
<dbReference type="SUPFAM" id="SSF52768">
    <property type="entry name" value="Arginase/deacetylase"/>
    <property type="match status" value="1"/>
</dbReference>
<evidence type="ECO:0000313" key="3">
    <source>
        <dbReference type="EMBL" id="MCB5408832.1"/>
    </source>
</evidence>
<dbReference type="PANTHER" id="PTHR10625:SF10">
    <property type="entry name" value="HISTONE DEACETYLASE HDAC1"/>
    <property type="match status" value="1"/>
</dbReference>
<gene>
    <name evidence="3" type="ORF">H0485_02260</name>
</gene>
<reference evidence="3 4" key="1">
    <citation type="submission" date="2020-07" db="EMBL/GenBank/DDBJ databases">
        <title>Pseudogemmobacter sp. nov., isolated from poultry manure in Taiwan.</title>
        <authorList>
            <person name="Lin S.-Y."/>
            <person name="Tang Y.-S."/>
            <person name="Young C.-C."/>
        </authorList>
    </citation>
    <scope>NUCLEOTIDE SEQUENCE [LARGE SCALE GENOMIC DNA]</scope>
    <source>
        <strain evidence="3 4">CC-YST710</strain>
    </source>
</reference>
<comment type="caution">
    <text evidence="3">The sequence shown here is derived from an EMBL/GenBank/DDBJ whole genome shotgun (WGS) entry which is preliminary data.</text>
</comment>
<dbReference type="InterPro" id="IPR023696">
    <property type="entry name" value="Ureohydrolase_dom_sf"/>
</dbReference>
<organism evidence="3 4">
    <name type="scientific">Pseudogemmobacter faecipullorum</name>
    <dbReference type="NCBI Taxonomy" id="2755041"/>
    <lineage>
        <taxon>Bacteria</taxon>
        <taxon>Pseudomonadati</taxon>
        <taxon>Pseudomonadota</taxon>
        <taxon>Alphaproteobacteria</taxon>
        <taxon>Rhodobacterales</taxon>
        <taxon>Paracoccaceae</taxon>
        <taxon>Pseudogemmobacter</taxon>
    </lineage>
</organism>
<sequence>MIRKHRDICRRSGVRAICSSRTEVVPARCRGLHAPRTPEDSSGRGSALIVYSHSDCLDHQPPGGHPECAARMQAVGQGLEGLSLERREAPPGEEAEVLRCHPQSYLDRMKTPVAPQDCIALDGDTWLSPGSHRAAMRAVGGITAAVDAVLAGEDATAFVAARPPGHHAETARAMGFCLYGTAAIGVKRALDHHGLARVALIDFDVHHGNGSQDLLWDEARCFLAGSQQMPLFPGTGSAEERGAHNQILNLALRPSTDGAHMRRLYEQRILPALSDYRPELLIVSAGFDAHARDPLAQLEWQSEDFAWLGSRLFELSGGRMVSTLEGGYDLPALAASTAAYIGAISALAK</sequence>
<dbReference type="Proteomes" id="UP001198571">
    <property type="component" value="Unassembled WGS sequence"/>
</dbReference>
<dbReference type="PANTHER" id="PTHR10625">
    <property type="entry name" value="HISTONE DEACETYLASE HDAC1-RELATED"/>
    <property type="match status" value="1"/>
</dbReference>
<comment type="similarity">
    <text evidence="1">Belongs to the histone deacetylase family.</text>
</comment>
<feature type="domain" description="Histone deacetylase" evidence="2">
    <location>
        <begin position="65"/>
        <end position="341"/>
    </location>
</feature>
<evidence type="ECO:0000256" key="1">
    <source>
        <dbReference type="ARBA" id="ARBA00005947"/>
    </source>
</evidence>